<evidence type="ECO:0000313" key="2">
    <source>
        <dbReference type="Proteomes" id="UP001199525"/>
    </source>
</evidence>
<dbReference type="RefSeq" id="WP_229491179.1">
    <property type="nucleotide sequence ID" value="NZ_JAIVFQ010000184.1"/>
</dbReference>
<sequence>MATYYVFVKENYFRPVKVEAESIFDAVDEVAYGKGEKFGLEHHSTAHWSEWIVEAQNGVRYYHSVGIGYVLL</sequence>
<comment type="caution">
    <text evidence="1">The sequence shown here is derived from an EMBL/GenBank/DDBJ whole genome shotgun (WGS) entry which is preliminary data.</text>
</comment>
<keyword evidence="2" id="KW-1185">Reference proteome</keyword>
<protein>
    <submittedName>
        <fullName evidence="1">Uncharacterized protein</fullName>
    </submittedName>
</protein>
<gene>
    <name evidence="1" type="ORF">LC586_39295</name>
</gene>
<reference evidence="1 2" key="1">
    <citation type="journal article" date="2021" name="Microorganisms">
        <title>Genome Evolution of Filamentous Cyanobacterium Nostoc Species: From Facultative Symbiosis to Free Living.</title>
        <authorList>
            <person name="Huo D."/>
            <person name="Li H."/>
            <person name="Cai F."/>
            <person name="Guo X."/>
            <person name="Qiao Z."/>
            <person name="Wang W."/>
            <person name="Yu G."/>
            <person name="Li R."/>
        </authorList>
    </citation>
    <scope>NUCLEOTIDE SEQUENCE [LARGE SCALE GENOMIC DNA]</scope>
    <source>
        <strain evidence="1 2">CHAB 5714</strain>
    </source>
</reference>
<proteinExistence type="predicted"/>
<dbReference type="Proteomes" id="UP001199525">
    <property type="component" value="Unassembled WGS sequence"/>
</dbReference>
<name>A0ABS8IL76_9NOSO</name>
<evidence type="ECO:0000313" key="1">
    <source>
        <dbReference type="EMBL" id="MCC5605012.1"/>
    </source>
</evidence>
<accession>A0ABS8IL76</accession>
<organism evidence="1 2">
    <name type="scientific">Nostoc favosum CHAB5714</name>
    <dbReference type="NCBI Taxonomy" id="2780399"/>
    <lineage>
        <taxon>Bacteria</taxon>
        <taxon>Bacillati</taxon>
        <taxon>Cyanobacteriota</taxon>
        <taxon>Cyanophyceae</taxon>
        <taxon>Nostocales</taxon>
        <taxon>Nostocaceae</taxon>
        <taxon>Nostoc</taxon>
        <taxon>Nostoc favosum</taxon>
    </lineage>
</organism>
<dbReference type="EMBL" id="JAIVFQ010000184">
    <property type="protein sequence ID" value="MCC5605012.1"/>
    <property type="molecule type" value="Genomic_DNA"/>
</dbReference>